<reference evidence="2 3" key="1">
    <citation type="submission" date="2012-12" db="EMBL/GenBank/DDBJ databases">
        <title>Genome assembly of Fulvivirga imtechensis AK7.</title>
        <authorList>
            <person name="Nupur N."/>
            <person name="Khatri I."/>
            <person name="Kumar R."/>
            <person name="Subramanian S."/>
            <person name="Pinnaka A."/>
        </authorList>
    </citation>
    <scope>NUCLEOTIDE SEQUENCE [LARGE SCALE GENOMIC DNA]</scope>
    <source>
        <strain evidence="2 3">AK7</strain>
    </source>
</reference>
<feature type="transmembrane region" description="Helical" evidence="1">
    <location>
        <begin position="106"/>
        <end position="124"/>
    </location>
</feature>
<dbReference type="Proteomes" id="UP000011135">
    <property type="component" value="Unassembled WGS sequence"/>
</dbReference>
<dbReference type="STRING" id="1237149.C900_03593"/>
<name>L8JTE3_9BACT</name>
<accession>L8JTE3</accession>
<gene>
    <name evidence="2" type="ORF">C900_03593</name>
</gene>
<protein>
    <submittedName>
        <fullName evidence="2">Uncharacterized protein</fullName>
    </submittedName>
</protein>
<organism evidence="2 3">
    <name type="scientific">Fulvivirga imtechensis AK7</name>
    <dbReference type="NCBI Taxonomy" id="1237149"/>
    <lineage>
        <taxon>Bacteria</taxon>
        <taxon>Pseudomonadati</taxon>
        <taxon>Bacteroidota</taxon>
        <taxon>Cytophagia</taxon>
        <taxon>Cytophagales</taxon>
        <taxon>Fulvivirgaceae</taxon>
        <taxon>Fulvivirga</taxon>
    </lineage>
</organism>
<feature type="transmembrane region" description="Helical" evidence="1">
    <location>
        <begin position="298"/>
        <end position="320"/>
    </location>
</feature>
<feature type="transmembrane region" description="Helical" evidence="1">
    <location>
        <begin position="182"/>
        <end position="213"/>
    </location>
</feature>
<dbReference type="RefSeq" id="WP_009580975.1">
    <property type="nucleotide sequence ID" value="NZ_AMZN01000051.1"/>
</dbReference>
<evidence type="ECO:0000313" key="3">
    <source>
        <dbReference type="Proteomes" id="UP000011135"/>
    </source>
</evidence>
<dbReference type="AlphaFoldDB" id="L8JTE3"/>
<dbReference type="PATRIC" id="fig|1237149.3.peg.3353"/>
<feature type="transmembrane region" description="Helical" evidence="1">
    <location>
        <begin position="332"/>
        <end position="351"/>
    </location>
</feature>
<feature type="transmembrane region" description="Helical" evidence="1">
    <location>
        <begin position="41"/>
        <end position="57"/>
    </location>
</feature>
<keyword evidence="1" id="KW-1133">Transmembrane helix</keyword>
<keyword evidence="1" id="KW-0812">Transmembrane</keyword>
<sequence length="406" mass="46985">MLYGIFIIVLGYFIAGAYIDKIIPARSPKSLESNVFLKRLYFYHFFLSAVYYTYALFESSDSKFYYRKVIEDYRGPGWFDFYGVSTRFIEFTGYPFIKYLGFSYEAIMALFSIFGFFGFIYFYLFFQEKVVFKERFFGYNLLTIFFLLPNLHFWSGSFGKGSFIFLGISMFFYGLNNVQKRWIIIIIGGLITYHIRPHIMFVILASTAIGFAFSTRGVGWGTRFAVIVISVGAFFFVYQDVLALVGVEEGEELQEGLDLAHRAKELSKATSGVDIRDYSLPEKVFTFLYRPLFFDAPGFLGIVVSFENVFLLLITLYFIVKGGVLYLLRGDFLIKTAFFSFITVSIALAQISGNLGIAIRQKSQVMMLFLFIILKFLSDKKMVQYKKWVSKKKRSQARAEIYHVTP</sequence>
<keyword evidence="3" id="KW-1185">Reference proteome</keyword>
<evidence type="ECO:0000313" key="2">
    <source>
        <dbReference type="EMBL" id="ELR70612.1"/>
    </source>
</evidence>
<keyword evidence="1" id="KW-0472">Membrane</keyword>
<evidence type="ECO:0000256" key="1">
    <source>
        <dbReference type="SAM" id="Phobius"/>
    </source>
</evidence>
<dbReference type="OrthoDB" id="975915at2"/>
<comment type="caution">
    <text evidence="2">The sequence shown here is derived from an EMBL/GenBank/DDBJ whole genome shotgun (WGS) entry which is preliminary data.</text>
</comment>
<dbReference type="EMBL" id="AMZN01000051">
    <property type="protein sequence ID" value="ELR70612.1"/>
    <property type="molecule type" value="Genomic_DNA"/>
</dbReference>
<feature type="transmembrane region" description="Helical" evidence="1">
    <location>
        <begin position="220"/>
        <end position="238"/>
    </location>
</feature>
<dbReference type="eggNOG" id="ENOG502Z85R">
    <property type="taxonomic scope" value="Bacteria"/>
</dbReference>
<proteinExistence type="predicted"/>
<feature type="transmembrane region" description="Helical" evidence="1">
    <location>
        <begin position="161"/>
        <end position="176"/>
    </location>
</feature>
<feature type="transmembrane region" description="Helical" evidence="1">
    <location>
        <begin position="136"/>
        <end position="154"/>
    </location>
</feature>